<proteinExistence type="predicted"/>
<sequence length="51" mass="6004">EYPAYQTKMLLHSSRQTRVSPTRNLNDREIGHYSTIYKPVELLIVIISKKD</sequence>
<evidence type="ECO:0000313" key="2">
    <source>
        <dbReference type="Proteomes" id="UP000789920"/>
    </source>
</evidence>
<gene>
    <name evidence="1" type="ORF">RPERSI_LOCUS31411</name>
</gene>
<keyword evidence="2" id="KW-1185">Reference proteome</keyword>
<name>A0ACA9SLC0_9GLOM</name>
<feature type="non-terminal residue" evidence="1">
    <location>
        <position position="51"/>
    </location>
</feature>
<organism evidence="1 2">
    <name type="scientific">Racocetra persica</name>
    <dbReference type="NCBI Taxonomy" id="160502"/>
    <lineage>
        <taxon>Eukaryota</taxon>
        <taxon>Fungi</taxon>
        <taxon>Fungi incertae sedis</taxon>
        <taxon>Mucoromycota</taxon>
        <taxon>Glomeromycotina</taxon>
        <taxon>Glomeromycetes</taxon>
        <taxon>Diversisporales</taxon>
        <taxon>Gigasporaceae</taxon>
        <taxon>Racocetra</taxon>
    </lineage>
</organism>
<dbReference type="EMBL" id="CAJVQC010126538">
    <property type="protein sequence ID" value="CAG8840381.1"/>
    <property type="molecule type" value="Genomic_DNA"/>
</dbReference>
<accession>A0ACA9SLC0</accession>
<reference evidence="1" key="1">
    <citation type="submission" date="2021-06" db="EMBL/GenBank/DDBJ databases">
        <authorList>
            <person name="Kallberg Y."/>
            <person name="Tangrot J."/>
            <person name="Rosling A."/>
        </authorList>
    </citation>
    <scope>NUCLEOTIDE SEQUENCE</scope>
    <source>
        <strain evidence="1">MA461A</strain>
    </source>
</reference>
<dbReference type="Proteomes" id="UP000789920">
    <property type="component" value="Unassembled WGS sequence"/>
</dbReference>
<evidence type="ECO:0000313" key="1">
    <source>
        <dbReference type="EMBL" id="CAG8840381.1"/>
    </source>
</evidence>
<feature type="non-terminal residue" evidence="1">
    <location>
        <position position="1"/>
    </location>
</feature>
<protein>
    <submittedName>
        <fullName evidence="1">19155_t:CDS:1</fullName>
    </submittedName>
</protein>
<comment type="caution">
    <text evidence="1">The sequence shown here is derived from an EMBL/GenBank/DDBJ whole genome shotgun (WGS) entry which is preliminary data.</text>
</comment>